<dbReference type="Gene3D" id="3.40.50.150">
    <property type="entry name" value="Vaccinia Virus protein VP39"/>
    <property type="match status" value="1"/>
</dbReference>
<feature type="binding site" evidence="6">
    <location>
        <position position="52"/>
    </location>
    <ligand>
        <name>S-adenosyl-L-methionine</name>
        <dbReference type="ChEBI" id="CHEBI:59789"/>
    </ligand>
</feature>
<dbReference type="EC" id="2.1.1.199" evidence="6"/>
<sequence>MEFSHVPVLLNECLEGLAIDPAGTYLDGTAGGGGHSSEIARRLTTGRLISLDQDPDAVAAATERLKGLPATVVRTNFRFARRALADLGVTAINGALLDLGVSSHQLDDGERGFSYRQDAPLDMRMSQSGPTAADLVNSESREELARILREYGEEPYAWAIAGRIVRQREQKPFATTLELADAIASALPPAVRRKDKNPSRRSFQAIRIAVNGEMDALSEGLDEIFDLLAPGGRFAIITFHSLEDRLVKNRFRQWATACTCPPEYPVCVCGGKAKAKLITRKPIEAAPDELENNRRSRSAKLRVIEKL</sequence>
<comment type="caution">
    <text evidence="7">The sequence shown here is derived from an EMBL/GenBank/DDBJ whole genome shotgun (WGS) entry which is preliminary data.</text>
</comment>
<dbReference type="AlphaFoldDB" id="A0A9D2E6M9"/>
<dbReference type="SUPFAM" id="SSF81799">
    <property type="entry name" value="Putative methyltransferase TM0872, insert domain"/>
    <property type="match status" value="1"/>
</dbReference>
<dbReference type="Gene3D" id="1.10.150.170">
    <property type="entry name" value="Putative methyltransferase TM0872, insert domain"/>
    <property type="match status" value="1"/>
</dbReference>
<dbReference type="InterPro" id="IPR023397">
    <property type="entry name" value="SAM-dep_MeTrfase_MraW_recog"/>
</dbReference>
<dbReference type="PANTHER" id="PTHR11265:SF0">
    <property type="entry name" value="12S RRNA N4-METHYLCYTIDINE METHYLTRANSFERASE"/>
    <property type="match status" value="1"/>
</dbReference>
<organism evidence="7 8">
    <name type="scientific">Candidatus Allofournierella merdipullorum</name>
    <dbReference type="NCBI Taxonomy" id="2838595"/>
    <lineage>
        <taxon>Bacteria</taxon>
        <taxon>Bacillati</taxon>
        <taxon>Bacillota</taxon>
        <taxon>Clostridia</taxon>
        <taxon>Eubacteriales</taxon>
        <taxon>Oscillospiraceae</taxon>
        <taxon>Allofournierella</taxon>
    </lineage>
</organism>
<dbReference type="GO" id="GO:0071424">
    <property type="term" value="F:rRNA (cytosine-N4-)-methyltransferase activity"/>
    <property type="evidence" value="ECO:0007669"/>
    <property type="project" value="UniProtKB-UniRule"/>
</dbReference>
<evidence type="ECO:0000256" key="4">
    <source>
        <dbReference type="ARBA" id="ARBA00022679"/>
    </source>
</evidence>
<dbReference type="NCBIfam" id="TIGR00006">
    <property type="entry name" value="16S rRNA (cytosine(1402)-N(4))-methyltransferase RsmH"/>
    <property type="match status" value="1"/>
</dbReference>
<feature type="binding site" evidence="6">
    <location>
        <begin position="33"/>
        <end position="35"/>
    </location>
    <ligand>
        <name>S-adenosyl-L-methionine</name>
        <dbReference type="ChEBI" id="CHEBI:59789"/>
    </ligand>
</feature>
<keyword evidence="6" id="KW-0963">Cytoplasm</keyword>
<protein>
    <recommendedName>
        <fullName evidence="6">Ribosomal RNA small subunit methyltransferase H</fullName>
        <ecNumber evidence="6">2.1.1.199</ecNumber>
    </recommendedName>
    <alternativeName>
        <fullName evidence="6">16S rRNA m(4)C1402 methyltransferase</fullName>
    </alternativeName>
    <alternativeName>
        <fullName evidence="6">rRNA (cytosine-N(4)-)-methyltransferase RsmH</fullName>
    </alternativeName>
</protein>
<reference evidence="7" key="1">
    <citation type="journal article" date="2021" name="PeerJ">
        <title>Extensive microbial diversity within the chicken gut microbiome revealed by metagenomics and culture.</title>
        <authorList>
            <person name="Gilroy R."/>
            <person name="Ravi A."/>
            <person name="Getino M."/>
            <person name="Pursley I."/>
            <person name="Horton D.L."/>
            <person name="Alikhan N.F."/>
            <person name="Baker D."/>
            <person name="Gharbi K."/>
            <person name="Hall N."/>
            <person name="Watson M."/>
            <person name="Adriaenssens E.M."/>
            <person name="Foster-Nyarko E."/>
            <person name="Jarju S."/>
            <person name="Secka A."/>
            <person name="Antonio M."/>
            <person name="Oren A."/>
            <person name="Chaudhuri R.R."/>
            <person name="La Ragione R."/>
            <person name="Hildebrand F."/>
            <person name="Pallen M.J."/>
        </authorList>
    </citation>
    <scope>NUCLEOTIDE SEQUENCE</scope>
    <source>
        <strain evidence="7">ChiGjej4B4-18154</strain>
    </source>
</reference>
<proteinExistence type="inferred from homology"/>
<accession>A0A9D2E6M9</accession>
<keyword evidence="3 6" id="KW-0489">Methyltransferase</keyword>
<dbReference type="InterPro" id="IPR029063">
    <property type="entry name" value="SAM-dependent_MTases_sf"/>
</dbReference>
<name>A0A9D2E6M9_9FIRM</name>
<evidence type="ECO:0000256" key="6">
    <source>
        <dbReference type="HAMAP-Rule" id="MF_01007"/>
    </source>
</evidence>
<comment type="similarity">
    <text evidence="1 6">Belongs to the methyltransferase superfamily. RsmH family.</text>
</comment>
<evidence type="ECO:0000256" key="3">
    <source>
        <dbReference type="ARBA" id="ARBA00022603"/>
    </source>
</evidence>
<reference evidence="7" key="2">
    <citation type="submission" date="2021-04" db="EMBL/GenBank/DDBJ databases">
        <authorList>
            <person name="Gilroy R."/>
        </authorList>
    </citation>
    <scope>NUCLEOTIDE SEQUENCE</scope>
    <source>
        <strain evidence="7">ChiGjej4B4-18154</strain>
    </source>
</reference>
<dbReference type="InterPro" id="IPR002903">
    <property type="entry name" value="RsmH"/>
</dbReference>
<feature type="binding site" evidence="6">
    <location>
        <position position="105"/>
    </location>
    <ligand>
        <name>S-adenosyl-L-methionine</name>
        <dbReference type="ChEBI" id="CHEBI:59789"/>
    </ligand>
</feature>
<evidence type="ECO:0000313" key="7">
    <source>
        <dbReference type="EMBL" id="HIZ31750.1"/>
    </source>
</evidence>
<dbReference type="HAMAP" id="MF_01007">
    <property type="entry name" value="16SrRNA_methyltr_H"/>
    <property type="match status" value="1"/>
</dbReference>
<comment type="subcellular location">
    <subcellularLocation>
        <location evidence="6">Cytoplasm</location>
    </subcellularLocation>
</comment>
<comment type="catalytic activity">
    <reaction evidence="6">
        <text>cytidine(1402) in 16S rRNA + S-adenosyl-L-methionine = N(4)-methylcytidine(1402) in 16S rRNA + S-adenosyl-L-homocysteine + H(+)</text>
        <dbReference type="Rhea" id="RHEA:42928"/>
        <dbReference type="Rhea" id="RHEA-COMP:10286"/>
        <dbReference type="Rhea" id="RHEA-COMP:10287"/>
        <dbReference type="ChEBI" id="CHEBI:15378"/>
        <dbReference type="ChEBI" id="CHEBI:57856"/>
        <dbReference type="ChEBI" id="CHEBI:59789"/>
        <dbReference type="ChEBI" id="CHEBI:74506"/>
        <dbReference type="ChEBI" id="CHEBI:82748"/>
        <dbReference type="EC" id="2.1.1.199"/>
    </reaction>
</comment>
<dbReference type="EMBL" id="DXBV01000115">
    <property type="protein sequence ID" value="HIZ31750.1"/>
    <property type="molecule type" value="Genomic_DNA"/>
</dbReference>
<evidence type="ECO:0000256" key="1">
    <source>
        <dbReference type="ARBA" id="ARBA00010396"/>
    </source>
</evidence>
<dbReference type="GO" id="GO:0070475">
    <property type="term" value="P:rRNA base methylation"/>
    <property type="evidence" value="ECO:0007669"/>
    <property type="project" value="UniProtKB-UniRule"/>
</dbReference>
<dbReference type="SUPFAM" id="SSF53335">
    <property type="entry name" value="S-adenosyl-L-methionine-dependent methyltransferases"/>
    <property type="match status" value="1"/>
</dbReference>
<dbReference type="GO" id="GO:0005737">
    <property type="term" value="C:cytoplasm"/>
    <property type="evidence" value="ECO:0007669"/>
    <property type="project" value="UniProtKB-SubCell"/>
</dbReference>
<comment type="function">
    <text evidence="6">Specifically methylates the N4 position of cytidine in position 1402 (C1402) of 16S rRNA.</text>
</comment>
<dbReference type="PIRSF" id="PIRSF004486">
    <property type="entry name" value="MraW"/>
    <property type="match status" value="1"/>
</dbReference>
<keyword evidence="4 6" id="KW-0808">Transferase</keyword>
<keyword evidence="2 6" id="KW-0698">rRNA processing</keyword>
<dbReference type="Pfam" id="PF01795">
    <property type="entry name" value="Methyltransf_5"/>
    <property type="match status" value="1"/>
</dbReference>
<gene>
    <name evidence="6 7" type="primary">rsmH</name>
    <name evidence="7" type="ORF">H9813_11055</name>
</gene>
<evidence type="ECO:0000313" key="8">
    <source>
        <dbReference type="Proteomes" id="UP000824035"/>
    </source>
</evidence>
<feature type="binding site" evidence="6">
    <location>
        <position position="77"/>
    </location>
    <ligand>
        <name>S-adenosyl-L-methionine</name>
        <dbReference type="ChEBI" id="CHEBI:59789"/>
    </ligand>
</feature>
<evidence type="ECO:0000256" key="2">
    <source>
        <dbReference type="ARBA" id="ARBA00022552"/>
    </source>
</evidence>
<dbReference type="Proteomes" id="UP000824035">
    <property type="component" value="Unassembled WGS sequence"/>
</dbReference>
<dbReference type="PANTHER" id="PTHR11265">
    <property type="entry name" value="S-ADENOSYL-METHYLTRANSFERASE MRAW"/>
    <property type="match status" value="1"/>
</dbReference>
<keyword evidence="5 6" id="KW-0949">S-adenosyl-L-methionine</keyword>
<dbReference type="RefSeq" id="WP_394968821.1">
    <property type="nucleotide sequence ID" value="NZ_CALXHM010000029.1"/>
</dbReference>
<evidence type="ECO:0000256" key="5">
    <source>
        <dbReference type="ARBA" id="ARBA00022691"/>
    </source>
</evidence>
<feature type="binding site" evidence="6">
    <location>
        <position position="98"/>
    </location>
    <ligand>
        <name>S-adenosyl-L-methionine</name>
        <dbReference type="ChEBI" id="CHEBI:59789"/>
    </ligand>
</feature>